<feature type="domain" description="Clp R" evidence="4">
    <location>
        <begin position="8"/>
        <end position="175"/>
    </location>
</feature>
<dbReference type="EMBL" id="AUSU01000701">
    <property type="protein sequence ID" value="EPS72764.1"/>
    <property type="molecule type" value="Genomic_DNA"/>
</dbReference>
<dbReference type="InterPro" id="IPR036628">
    <property type="entry name" value="Clp_N_dom_sf"/>
</dbReference>
<evidence type="ECO:0000256" key="2">
    <source>
        <dbReference type="ARBA" id="ARBA00022737"/>
    </source>
</evidence>
<dbReference type="PANTHER" id="PTHR43572">
    <property type="entry name" value="CHAPERONE PROTEIN CLPD, CHLOROPLASTIC"/>
    <property type="match status" value="1"/>
</dbReference>
<evidence type="ECO:0000313" key="5">
    <source>
        <dbReference type="EMBL" id="EPS72764.1"/>
    </source>
</evidence>
<proteinExistence type="inferred from homology"/>
<dbReference type="PANTHER" id="PTHR43572:SF77">
    <property type="entry name" value="PROTEIN DWARF 53-LIKE-LIKE"/>
    <property type="match status" value="1"/>
</dbReference>
<sequence length="407" mass="44811">MPTPVDVARQCLAQEAAAALDDAMAVASRRAHAQTTSLHMLSSLLAAPNSCLRAACTKANNSAYSVRVQFKALEISLSASLDRLPSSAKVEEPPVANSLMAAIKRSQSNQRRQPDNFNLYHREQQISSVAGVKVELSTLVLSILDDPLVSRVFSEAGFRSCDVKMATRIPHLFCSRSKHQNPRQFQYNLGCTEKGFELGGKGYRFPFLGCFSWDENSRRIGEIMLRNKRRNPLLLGVYASDALVTFLETLKSKTGSYLPVNLTGLRTVSLVDDTSRLENNDQKLDEAESSLRTSTTTSGLVINLGDFTSLSDDHLSGDSLRYLVGKLARMLKDHVGRLWLIGTVSTYEVYLQALSKFPSIEQEWDLEVLPIITSIGGSYHRSSLMESFVPLGGFFSMASDLKGSPTS</sequence>
<keyword evidence="2 3" id="KW-0677">Repeat</keyword>
<dbReference type="OrthoDB" id="1723324at2759"/>
<dbReference type="InterPro" id="IPR058680">
    <property type="entry name" value="NBD_SMAX1-like"/>
</dbReference>
<dbReference type="SUPFAM" id="SSF81923">
    <property type="entry name" value="Double Clp-N motif"/>
    <property type="match status" value="1"/>
</dbReference>
<reference evidence="5 6" key="1">
    <citation type="journal article" date="2013" name="BMC Genomics">
        <title>The miniature genome of a carnivorous plant Genlisea aurea contains a low number of genes and short non-coding sequences.</title>
        <authorList>
            <person name="Leushkin E.V."/>
            <person name="Sutormin R.A."/>
            <person name="Nabieva E.R."/>
            <person name="Penin A.A."/>
            <person name="Kondrashov A.S."/>
            <person name="Logacheva M.D."/>
        </authorList>
    </citation>
    <scope>NUCLEOTIDE SEQUENCE [LARGE SCALE GENOMIC DNA]</scope>
</reference>
<keyword evidence="6" id="KW-1185">Reference proteome</keyword>
<feature type="non-terminal residue" evidence="5">
    <location>
        <position position="407"/>
    </location>
</feature>
<dbReference type="InterPro" id="IPR051650">
    <property type="entry name" value="SL_signaling_regulator"/>
</dbReference>
<dbReference type="PROSITE" id="PS51903">
    <property type="entry name" value="CLP_R"/>
    <property type="match status" value="1"/>
</dbReference>
<comment type="similarity">
    <text evidence="1">Belongs to the ClpA/ClpB family.</text>
</comment>
<dbReference type="AlphaFoldDB" id="S8CZ37"/>
<comment type="caution">
    <text evidence="5">The sequence shown here is derived from an EMBL/GenBank/DDBJ whole genome shotgun (WGS) entry which is preliminary data.</text>
</comment>
<dbReference type="Pfam" id="PF02861">
    <property type="entry name" value="Clp_N"/>
    <property type="match status" value="1"/>
</dbReference>
<evidence type="ECO:0000256" key="3">
    <source>
        <dbReference type="PROSITE-ProRule" id="PRU01251"/>
    </source>
</evidence>
<name>S8CZ37_9LAMI</name>
<dbReference type="InterPro" id="IPR004176">
    <property type="entry name" value="Clp_R_N"/>
</dbReference>
<organism evidence="5 6">
    <name type="scientific">Genlisea aurea</name>
    <dbReference type="NCBI Taxonomy" id="192259"/>
    <lineage>
        <taxon>Eukaryota</taxon>
        <taxon>Viridiplantae</taxon>
        <taxon>Streptophyta</taxon>
        <taxon>Embryophyta</taxon>
        <taxon>Tracheophyta</taxon>
        <taxon>Spermatophyta</taxon>
        <taxon>Magnoliopsida</taxon>
        <taxon>eudicotyledons</taxon>
        <taxon>Gunneridae</taxon>
        <taxon>Pentapetalae</taxon>
        <taxon>asterids</taxon>
        <taxon>lamiids</taxon>
        <taxon>Lamiales</taxon>
        <taxon>Lentibulariaceae</taxon>
        <taxon>Genlisea</taxon>
    </lineage>
</organism>
<gene>
    <name evidence="5" type="ORF">M569_01994</name>
</gene>
<evidence type="ECO:0000259" key="4">
    <source>
        <dbReference type="PROSITE" id="PS51903"/>
    </source>
</evidence>
<evidence type="ECO:0000313" key="6">
    <source>
        <dbReference type="Proteomes" id="UP000015453"/>
    </source>
</evidence>
<accession>S8CZ37</accession>
<protein>
    <recommendedName>
        <fullName evidence="4">Clp R domain-containing protein</fullName>
    </recommendedName>
</protein>
<dbReference type="Proteomes" id="UP000015453">
    <property type="component" value="Unassembled WGS sequence"/>
</dbReference>
<evidence type="ECO:0000256" key="1">
    <source>
        <dbReference type="ARBA" id="ARBA00008675"/>
    </source>
</evidence>
<dbReference type="Gene3D" id="1.10.1780.10">
    <property type="entry name" value="Clp, N-terminal domain"/>
    <property type="match status" value="1"/>
</dbReference>
<dbReference type="Pfam" id="PF23569">
    <property type="entry name" value="NBD_SMAX1"/>
    <property type="match status" value="1"/>
</dbReference>